<comment type="caution">
    <text evidence="2">The sequence shown here is derived from an EMBL/GenBank/DDBJ whole genome shotgun (WGS) entry which is preliminary data.</text>
</comment>
<name>U7V3W3_9MICC</name>
<reference evidence="2 3" key="1">
    <citation type="submission" date="2013-08" db="EMBL/GenBank/DDBJ databases">
        <authorList>
            <person name="Weinstock G."/>
            <person name="Sodergren E."/>
            <person name="Wylie T."/>
            <person name="Fulton L."/>
            <person name="Fulton R."/>
            <person name="Fronick C."/>
            <person name="O'Laughlin M."/>
            <person name="Godfrey J."/>
            <person name="Miner T."/>
            <person name="Herter B."/>
            <person name="Appelbaum E."/>
            <person name="Cordes M."/>
            <person name="Lek S."/>
            <person name="Wollam A."/>
            <person name="Pepin K.H."/>
            <person name="Palsikar V.B."/>
            <person name="Mitreva M."/>
            <person name="Wilson R.K."/>
        </authorList>
    </citation>
    <scope>NUCLEOTIDE SEQUENCE [LARGE SCALE GENOMIC DNA]</scope>
    <source>
        <strain evidence="2 3">F0184</strain>
    </source>
</reference>
<dbReference type="EMBL" id="AXZG01000037">
    <property type="protein sequence ID" value="ERT66235.1"/>
    <property type="molecule type" value="Genomic_DNA"/>
</dbReference>
<evidence type="ECO:0000256" key="1">
    <source>
        <dbReference type="SAM" id="MobiDB-lite"/>
    </source>
</evidence>
<feature type="region of interest" description="Disordered" evidence="1">
    <location>
        <begin position="1"/>
        <end position="39"/>
    </location>
</feature>
<organism evidence="2 3">
    <name type="scientific">Rothia aeria F0184</name>
    <dbReference type="NCBI Taxonomy" id="888019"/>
    <lineage>
        <taxon>Bacteria</taxon>
        <taxon>Bacillati</taxon>
        <taxon>Actinomycetota</taxon>
        <taxon>Actinomycetes</taxon>
        <taxon>Micrococcales</taxon>
        <taxon>Micrococcaceae</taxon>
        <taxon>Rothia</taxon>
    </lineage>
</organism>
<dbReference type="HOGENOM" id="CLU_3316373_0_0_11"/>
<accession>U7V3W3</accession>
<evidence type="ECO:0000313" key="2">
    <source>
        <dbReference type="EMBL" id="ERT66235.1"/>
    </source>
</evidence>
<dbReference type="AlphaFoldDB" id="U7V3W3"/>
<protein>
    <submittedName>
        <fullName evidence="2">Uncharacterized protein</fullName>
    </submittedName>
</protein>
<dbReference type="Proteomes" id="UP000017174">
    <property type="component" value="Unassembled WGS sequence"/>
</dbReference>
<sequence>MKHCEKTCGKPGVRPKMKSYPQYRRAPPRVRAKPGEIVP</sequence>
<proteinExistence type="predicted"/>
<evidence type="ECO:0000313" key="3">
    <source>
        <dbReference type="Proteomes" id="UP000017174"/>
    </source>
</evidence>
<gene>
    <name evidence="2" type="ORF">HMPREF0742_01278</name>
</gene>